<dbReference type="GO" id="GO:0035251">
    <property type="term" value="F:UDP-glucosyltransferase activity"/>
    <property type="evidence" value="ECO:0007669"/>
    <property type="project" value="TreeGrafter"/>
</dbReference>
<dbReference type="EMBL" id="NMUH01000865">
    <property type="protein sequence ID" value="MQL86022.1"/>
    <property type="molecule type" value="Genomic_DNA"/>
</dbReference>
<dbReference type="SUPFAM" id="SSF53756">
    <property type="entry name" value="UDP-Glycosyltransferase/glycogen phosphorylase"/>
    <property type="match status" value="1"/>
</dbReference>
<dbReference type="Proteomes" id="UP000652761">
    <property type="component" value="Unassembled WGS sequence"/>
</dbReference>
<dbReference type="CDD" id="cd03784">
    <property type="entry name" value="GT1_Gtf-like"/>
    <property type="match status" value="1"/>
</dbReference>
<evidence type="ECO:0000313" key="4">
    <source>
        <dbReference type="Proteomes" id="UP000652761"/>
    </source>
</evidence>
<dbReference type="Pfam" id="PF00201">
    <property type="entry name" value="UDPGT"/>
    <property type="match status" value="1"/>
</dbReference>
<evidence type="ECO:0000256" key="2">
    <source>
        <dbReference type="ARBA" id="ARBA00022679"/>
    </source>
</evidence>
<gene>
    <name evidence="3" type="ORF">Taro_018548</name>
</gene>
<comment type="caution">
    <text evidence="3">The sequence shown here is derived from an EMBL/GenBank/DDBJ whole genome shotgun (WGS) entry which is preliminary data.</text>
</comment>
<dbReference type="FunFam" id="3.40.50.2000:FF:000143">
    <property type="entry name" value="UDP-glycosyltransferase 89B1"/>
    <property type="match status" value="1"/>
</dbReference>
<organism evidence="3 4">
    <name type="scientific">Colocasia esculenta</name>
    <name type="common">Wild taro</name>
    <name type="synonym">Arum esculentum</name>
    <dbReference type="NCBI Taxonomy" id="4460"/>
    <lineage>
        <taxon>Eukaryota</taxon>
        <taxon>Viridiplantae</taxon>
        <taxon>Streptophyta</taxon>
        <taxon>Embryophyta</taxon>
        <taxon>Tracheophyta</taxon>
        <taxon>Spermatophyta</taxon>
        <taxon>Magnoliopsida</taxon>
        <taxon>Liliopsida</taxon>
        <taxon>Araceae</taxon>
        <taxon>Aroideae</taxon>
        <taxon>Colocasieae</taxon>
        <taxon>Colocasia</taxon>
    </lineage>
</organism>
<dbReference type="OrthoDB" id="5835829at2759"/>
<accession>A0A843UIZ4</accession>
<dbReference type="AlphaFoldDB" id="A0A843UIZ4"/>
<comment type="similarity">
    <text evidence="1">Belongs to the UDP-glycosyltransferase family.</text>
</comment>
<sequence>MSSELQGPGGSSLPPHVLVFPFPAQGHMIPLLDLAHLLSLHGLAVTVLVTPKNVPLLDPLLSRAPTIRTLVLPFPSHPSLPAGTENARGLPHHYFLSLKGALGGLREPILRWASSNPTPPDVIVSDFFLGWTKGVAADLGIPRLVFSPSCALTLSVMNCLWREMPKRGDPDDDAYPIAFPTVPGSLVFPWHHLSTIYRSYREGDPAWEFIKQGFLDNIASWGYVFNTFADLETPYLGHLRSDLGHPRVWAVGPLLPPGGADAAVDRGGAGSEGAASGVLGWLDACPEEGKVVYVCFGSQALLSQPQAEAVAAALERSGVRFVWGAGAAEVPEGFEERTAERGVVLRGWAPQVAILGHPAVGWFLTHCGWNSVLEGLAAGVALLAWPMTADQFMDARLLVDDIGVAIRACEGAGTVPDPAELGKMIAVAVGGQRPERSKALELRETTAAAVRVGGSSHRDLEELVGALWGLKRQEGCPPSSSRG</sequence>
<protein>
    <submittedName>
        <fullName evidence="3">Uncharacterized protein</fullName>
    </submittedName>
</protein>
<dbReference type="PANTHER" id="PTHR48047">
    <property type="entry name" value="GLYCOSYLTRANSFERASE"/>
    <property type="match status" value="1"/>
</dbReference>
<keyword evidence="2" id="KW-0808">Transferase</keyword>
<evidence type="ECO:0000313" key="3">
    <source>
        <dbReference type="EMBL" id="MQL86022.1"/>
    </source>
</evidence>
<proteinExistence type="inferred from homology"/>
<reference evidence="3" key="1">
    <citation type="submission" date="2017-07" db="EMBL/GenBank/DDBJ databases">
        <title>Taro Niue Genome Assembly and Annotation.</title>
        <authorList>
            <person name="Atibalentja N."/>
            <person name="Keating K."/>
            <person name="Fields C.J."/>
        </authorList>
    </citation>
    <scope>NUCLEOTIDE SEQUENCE</scope>
    <source>
        <strain evidence="3">Niue_2</strain>
        <tissue evidence="3">Leaf</tissue>
    </source>
</reference>
<dbReference type="FunFam" id="3.40.50.2000:FF:000064">
    <property type="entry name" value="Glycosyltransferase"/>
    <property type="match status" value="1"/>
</dbReference>
<dbReference type="InterPro" id="IPR002213">
    <property type="entry name" value="UDP_glucos_trans"/>
</dbReference>
<dbReference type="Gene3D" id="3.40.50.2000">
    <property type="entry name" value="Glycogen Phosphorylase B"/>
    <property type="match status" value="2"/>
</dbReference>
<keyword evidence="4" id="KW-1185">Reference proteome</keyword>
<dbReference type="SMR" id="A0A843UIZ4"/>
<dbReference type="PANTHER" id="PTHR48047:SF8">
    <property type="entry name" value="FLAVONOL 3-O-GLUCOSYLTRANSFERASE UGT89B1"/>
    <property type="match status" value="1"/>
</dbReference>
<evidence type="ECO:0000256" key="1">
    <source>
        <dbReference type="ARBA" id="ARBA00009995"/>
    </source>
</evidence>
<name>A0A843UIZ4_COLES</name>